<name>A0A640SJI8_9ACTN</name>
<comment type="caution">
    <text evidence="1">The sequence shown here is derived from an EMBL/GenBank/DDBJ whole genome shotgun (WGS) entry which is preliminary data.</text>
</comment>
<dbReference type="GeneID" id="96635304"/>
<dbReference type="EMBL" id="BLIN01000005">
    <property type="protein sequence ID" value="GFE09655.1"/>
    <property type="molecule type" value="Genomic_DNA"/>
</dbReference>
<accession>A0A640SJI8</accession>
<sequence>MGSVTPWASETFGSLAGQLAEAIPACLVQAHDRARHGHEGVNTQTLEAYGHGLHAVQYEALAAGLASFEGATAIRLQGRTVMVIDDNVIYPIRYAKKDVPVTSARLRRAVGFRADLIRRHGPEPRQQALDLGLDELDEPEVHPDIALLPPEFRLITVAYACSMERGVMRVEWGAAELRREDRYLIWHKHEPLLPLADPRAAATCAPRNRSTL</sequence>
<dbReference type="AlphaFoldDB" id="A0A640SJI8"/>
<reference evidence="1 2" key="1">
    <citation type="submission" date="2019-12" db="EMBL/GenBank/DDBJ databases">
        <title>Whole genome shotgun sequence of Streptomyces caniferus NBRC 15389.</title>
        <authorList>
            <person name="Ichikawa N."/>
            <person name="Kimura A."/>
            <person name="Kitahashi Y."/>
            <person name="Komaki H."/>
            <person name="Tamura T."/>
        </authorList>
    </citation>
    <scope>NUCLEOTIDE SEQUENCE [LARGE SCALE GENOMIC DNA]</scope>
    <source>
        <strain evidence="1 2">NBRC 15389</strain>
    </source>
</reference>
<protein>
    <submittedName>
        <fullName evidence="1">Uncharacterized protein</fullName>
    </submittedName>
</protein>
<dbReference type="OrthoDB" id="3518035at2"/>
<dbReference type="Proteomes" id="UP000435837">
    <property type="component" value="Unassembled WGS sequence"/>
</dbReference>
<gene>
    <name evidence="1" type="ORF">Scani_59230</name>
</gene>
<organism evidence="1 2">
    <name type="scientific">Streptomyces caniferus</name>
    <dbReference type="NCBI Taxonomy" id="285557"/>
    <lineage>
        <taxon>Bacteria</taxon>
        <taxon>Bacillati</taxon>
        <taxon>Actinomycetota</taxon>
        <taxon>Actinomycetes</taxon>
        <taxon>Kitasatosporales</taxon>
        <taxon>Streptomycetaceae</taxon>
        <taxon>Streptomyces</taxon>
    </lineage>
</organism>
<evidence type="ECO:0000313" key="1">
    <source>
        <dbReference type="EMBL" id="GFE09655.1"/>
    </source>
</evidence>
<evidence type="ECO:0000313" key="2">
    <source>
        <dbReference type="Proteomes" id="UP000435837"/>
    </source>
</evidence>
<proteinExistence type="predicted"/>
<dbReference type="RefSeq" id="WP_159480662.1">
    <property type="nucleotide sequence ID" value="NZ_BAAATH010000031.1"/>
</dbReference>